<accession>A0A0F9UR74</accession>
<proteinExistence type="predicted"/>
<name>A0A0F9UR74_9ZZZZ</name>
<dbReference type="Gene3D" id="3.40.190.10">
    <property type="entry name" value="Periplasmic binding protein-like II"/>
    <property type="match status" value="1"/>
</dbReference>
<protein>
    <recommendedName>
        <fullName evidence="2">PBP domain-containing protein</fullName>
    </recommendedName>
</protein>
<dbReference type="SUPFAM" id="SSF53850">
    <property type="entry name" value="Periplasmic binding protein-like II"/>
    <property type="match status" value="1"/>
</dbReference>
<evidence type="ECO:0000313" key="1">
    <source>
        <dbReference type="EMBL" id="KKN63651.1"/>
    </source>
</evidence>
<gene>
    <name evidence="1" type="ORF">LCGC14_0499550</name>
</gene>
<comment type="caution">
    <text evidence="1">The sequence shown here is derived from an EMBL/GenBank/DDBJ whole genome shotgun (WGS) entry which is preliminary data.</text>
</comment>
<dbReference type="EMBL" id="LAZR01000583">
    <property type="protein sequence ID" value="KKN63651.1"/>
    <property type="molecule type" value="Genomic_DNA"/>
</dbReference>
<evidence type="ECO:0008006" key="2">
    <source>
        <dbReference type="Google" id="ProtNLM"/>
    </source>
</evidence>
<reference evidence="1" key="1">
    <citation type="journal article" date="2015" name="Nature">
        <title>Complex archaea that bridge the gap between prokaryotes and eukaryotes.</title>
        <authorList>
            <person name="Spang A."/>
            <person name="Saw J.H."/>
            <person name="Jorgensen S.L."/>
            <person name="Zaremba-Niedzwiedzka K."/>
            <person name="Martijn J."/>
            <person name="Lind A.E."/>
            <person name="van Eijk R."/>
            <person name="Schleper C."/>
            <person name="Guy L."/>
            <person name="Ettema T.J."/>
        </authorList>
    </citation>
    <scope>NUCLEOTIDE SEQUENCE</scope>
</reference>
<sequence>MMSYRNVLLYLLQPLCLLLVSVNAKSTEFVVVVNKSNTINALSKREVIDIYMGRYLTFPDGETSKPLDLPAQSTLKNDFYLQLVNKDEQKINAYWARLLFSGRAKPPTPSTSVEDALNKIAASQFAIGYIPQSQVTDAVKVVYTFDKN</sequence>
<dbReference type="AlphaFoldDB" id="A0A0F9UR74"/>
<organism evidence="1">
    <name type="scientific">marine sediment metagenome</name>
    <dbReference type="NCBI Taxonomy" id="412755"/>
    <lineage>
        <taxon>unclassified sequences</taxon>
        <taxon>metagenomes</taxon>
        <taxon>ecological metagenomes</taxon>
    </lineage>
</organism>